<proteinExistence type="predicted"/>
<evidence type="ECO:0000313" key="2">
    <source>
        <dbReference type="EMBL" id="GGZ77098.1"/>
    </source>
</evidence>
<evidence type="ECO:0000313" key="3">
    <source>
        <dbReference type="Proteomes" id="UP000624183"/>
    </source>
</evidence>
<protein>
    <submittedName>
        <fullName evidence="2">Uncharacterized protein</fullName>
    </submittedName>
</protein>
<feature type="region of interest" description="Disordered" evidence="1">
    <location>
        <begin position="1"/>
        <end position="32"/>
    </location>
</feature>
<name>A0ABQ3CCE6_9ACTN</name>
<comment type="caution">
    <text evidence="2">The sequence shown here is derived from an EMBL/GenBank/DDBJ whole genome shotgun (WGS) entry which is preliminary data.</text>
</comment>
<sequence>MCSAASVRARSRDLRAGPDQPQLQRARQNEPRSIVVALCPAGGPGGGASGRDADSGSVSDSVRARVVRAGVRGAAVVRAAAGESSCTRPRYWPQRPVA</sequence>
<gene>
    <name evidence="2" type="ORF">GCM10010328_59930</name>
</gene>
<evidence type="ECO:0000256" key="1">
    <source>
        <dbReference type="SAM" id="MobiDB-lite"/>
    </source>
</evidence>
<dbReference type="Proteomes" id="UP000624183">
    <property type="component" value="Unassembled WGS sequence"/>
</dbReference>
<dbReference type="EMBL" id="BMUW01000017">
    <property type="protein sequence ID" value="GGZ77098.1"/>
    <property type="molecule type" value="Genomic_DNA"/>
</dbReference>
<accession>A0ABQ3CCE6</accession>
<organism evidence="2 3">
    <name type="scientific">Streptomyces rubiginosohelvolus</name>
    <dbReference type="NCBI Taxonomy" id="67362"/>
    <lineage>
        <taxon>Bacteria</taxon>
        <taxon>Bacillati</taxon>
        <taxon>Actinomycetota</taxon>
        <taxon>Actinomycetes</taxon>
        <taxon>Kitasatosporales</taxon>
        <taxon>Streptomycetaceae</taxon>
        <taxon>Streptomyces</taxon>
    </lineage>
</organism>
<feature type="region of interest" description="Disordered" evidence="1">
    <location>
        <begin position="40"/>
        <end position="59"/>
    </location>
</feature>
<keyword evidence="3" id="KW-1185">Reference proteome</keyword>
<reference evidence="3" key="1">
    <citation type="journal article" date="2019" name="Int. J. Syst. Evol. Microbiol.">
        <title>The Global Catalogue of Microorganisms (GCM) 10K type strain sequencing project: providing services to taxonomists for standard genome sequencing and annotation.</title>
        <authorList>
            <consortium name="The Broad Institute Genomics Platform"/>
            <consortium name="The Broad Institute Genome Sequencing Center for Infectious Disease"/>
            <person name="Wu L."/>
            <person name="Ma J."/>
        </authorList>
    </citation>
    <scope>NUCLEOTIDE SEQUENCE [LARGE SCALE GENOMIC DNA]</scope>
    <source>
        <strain evidence="3">JCM 4602</strain>
    </source>
</reference>